<dbReference type="KEGG" id="nti:DNFV4_04335"/>
<evidence type="ECO:0000313" key="7">
    <source>
        <dbReference type="Proteomes" id="UP001179121"/>
    </source>
</evidence>
<keyword evidence="3 4" id="KW-0408">Iron</keyword>
<keyword evidence="7" id="KW-1185">Reference proteome</keyword>
<dbReference type="GO" id="GO:0046872">
    <property type="term" value="F:metal ion binding"/>
    <property type="evidence" value="ECO:0007669"/>
    <property type="project" value="UniProtKB-KW"/>
</dbReference>
<organism evidence="6 7">
    <name type="scientific">Nitrospira tepida</name>
    <dbReference type="NCBI Taxonomy" id="2973512"/>
    <lineage>
        <taxon>Bacteria</taxon>
        <taxon>Pseudomonadati</taxon>
        <taxon>Nitrospirota</taxon>
        <taxon>Nitrospiria</taxon>
        <taxon>Nitrospirales</taxon>
        <taxon>Nitrospiraceae</taxon>
        <taxon>Nitrospira</taxon>
    </lineage>
</organism>
<dbReference type="AlphaFoldDB" id="A0AA86N301"/>
<accession>A0AA86N301</accession>
<dbReference type="RefSeq" id="WP_289271317.1">
    <property type="nucleotide sequence ID" value="NZ_OX365700.1"/>
</dbReference>
<feature type="domain" description="Cytochrome c" evidence="5">
    <location>
        <begin position="29"/>
        <end position="116"/>
    </location>
</feature>
<dbReference type="Proteomes" id="UP001179121">
    <property type="component" value="Chromosome"/>
</dbReference>
<evidence type="ECO:0000256" key="2">
    <source>
        <dbReference type="ARBA" id="ARBA00022723"/>
    </source>
</evidence>
<keyword evidence="2 4" id="KW-0479">Metal-binding</keyword>
<protein>
    <submittedName>
        <fullName evidence="6">Cytochrome c</fullName>
    </submittedName>
</protein>
<evidence type="ECO:0000313" key="6">
    <source>
        <dbReference type="EMBL" id="CAI4033893.1"/>
    </source>
</evidence>
<sequence length="119" mass="13169">MTGRIAAIALLVTMIGLAAGLAASWGEDGRIRTGRMIYEEHCFRCHGLNGEGDGPEADSLVVRPANFHAPRIRAKTDFELWMAAAYGVAYTPMHGWLTRLTDEEILEALRYIRELAPPE</sequence>
<keyword evidence="1 4" id="KW-0349">Heme</keyword>
<proteinExistence type="predicted"/>
<reference evidence="6" key="1">
    <citation type="submission" date="2022-10" db="EMBL/GenBank/DDBJ databases">
        <authorList>
            <person name="Koch H."/>
        </authorList>
    </citation>
    <scope>NUCLEOTIDE SEQUENCE</scope>
    <source>
        <strain evidence="6">DNF</strain>
    </source>
</reference>
<evidence type="ECO:0000256" key="3">
    <source>
        <dbReference type="ARBA" id="ARBA00023004"/>
    </source>
</evidence>
<dbReference type="InterPro" id="IPR036909">
    <property type="entry name" value="Cyt_c-like_dom_sf"/>
</dbReference>
<evidence type="ECO:0000256" key="4">
    <source>
        <dbReference type="PROSITE-ProRule" id="PRU00433"/>
    </source>
</evidence>
<gene>
    <name evidence="6" type="ORF">DNFV4_04335</name>
</gene>
<dbReference type="Pfam" id="PF13442">
    <property type="entry name" value="Cytochrome_CBB3"/>
    <property type="match status" value="1"/>
</dbReference>
<evidence type="ECO:0000259" key="5">
    <source>
        <dbReference type="PROSITE" id="PS51007"/>
    </source>
</evidence>
<dbReference type="SUPFAM" id="SSF46626">
    <property type="entry name" value="Cytochrome c"/>
    <property type="match status" value="1"/>
</dbReference>
<dbReference type="GO" id="GO:0009055">
    <property type="term" value="F:electron transfer activity"/>
    <property type="evidence" value="ECO:0007669"/>
    <property type="project" value="InterPro"/>
</dbReference>
<dbReference type="InterPro" id="IPR009056">
    <property type="entry name" value="Cyt_c-like_dom"/>
</dbReference>
<evidence type="ECO:0000256" key="1">
    <source>
        <dbReference type="ARBA" id="ARBA00022617"/>
    </source>
</evidence>
<dbReference type="GO" id="GO:0020037">
    <property type="term" value="F:heme binding"/>
    <property type="evidence" value="ECO:0007669"/>
    <property type="project" value="InterPro"/>
</dbReference>
<dbReference type="Gene3D" id="1.10.760.10">
    <property type="entry name" value="Cytochrome c-like domain"/>
    <property type="match status" value="1"/>
</dbReference>
<dbReference type="PROSITE" id="PS51007">
    <property type="entry name" value="CYTC"/>
    <property type="match status" value="1"/>
</dbReference>
<dbReference type="EMBL" id="OX365700">
    <property type="protein sequence ID" value="CAI4033893.1"/>
    <property type="molecule type" value="Genomic_DNA"/>
</dbReference>
<name>A0AA86N301_9BACT</name>